<organism evidence="2 3">
    <name type="scientific">Pleuronectes platessa</name>
    <name type="common">European plaice</name>
    <dbReference type="NCBI Taxonomy" id="8262"/>
    <lineage>
        <taxon>Eukaryota</taxon>
        <taxon>Metazoa</taxon>
        <taxon>Chordata</taxon>
        <taxon>Craniata</taxon>
        <taxon>Vertebrata</taxon>
        <taxon>Euteleostomi</taxon>
        <taxon>Actinopterygii</taxon>
        <taxon>Neopterygii</taxon>
        <taxon>Teleostei</taxon>
        <taxon>Neoteleostei</taxon>
        <taxon>Acanthomorphata</taxon>
        <taxon>Carangaria</taxon>
        <taxon>Pleuronectiformes</taxon>
        <taxon>Pleuronectoidei</taxon>
        <taxon>Pleuronectidae</taxon>
        <taxon>Pleuronectes</taxon>
    </lineage>
</organism>
<gene>
    <name evidence="2" type="ORF">PLEPLA_LOCUS16961</name>
</gene>
<sequence length="238" mass="26065">MRGIKRGERSRRWEKRRKRRWWRWWRERKGLVYGASWHAAISSLDLQSGLMDCFNGYEASTCAFPRLRRQIRSIDGSERAVEKEVDVHARGFQCTATGNMTDSHGAHGGLTPADCQIIPDGRGLNIARGFNRWVSNTIKPSLSTPTSERTISPLIEEGRPPRVVPPPPPPPPPQGKIKKESGEGEIAESASEGAGPGAEAPLCQLRRGMKEEGGGRGGRAMAVKEKTMVATAVGSSGQ</sequence>
<feature type="region of interest" description="Disordered" evidence="1">
    <location>
        <begin position="137"/>
        <end position="220"/>
    </location>
</feature>
<evidence type="ECO:0000313" key="3">
    <source>
        <dbReference type="Proteomes" id="UP001153269"/>
    </source>
</evidence>
<feature type="compositionally biased region" description="Polar residues" evidence="1">
    <location>
        <begin position="137"/>
        <end position="150"/>
    </location>
</feature>
<feature type="compositionally biased region" description="Low complexity" evidence="1">
    <location>
        <begin position="187"/>
        <end position="201"/>
    </location>
</feature>
<keyword evidence="3" id="KW-1185">Reference proteome</keyword>
<feature type="compositionally biased region" description="Pro residues" evidence="1">
    <location>
        <begin position="162"/>
        <end position="174"/>
    </location>
</feature>
<accession>A0A9N7YKS4</accession>
<dbReference type="AlphaFoldDB" id="A0A9N7YKS4"/>
<evidence type="ECO:0000313" key="2">
    <source>
        <dbReference type="EMBL" id="CAB1428986.1"/>
    </source>
</evidence>
<dbReference type="EMBL" id="CADEAL010001108">
    <property type="protein sequence ID" value="CAB1428986.1"/>
    <property type="molecule type" value="Genomic_DNA"/>
</dbReference>
<comment type="caution">
    <text evidence="2">The sequence shown here is derived from an EMBL/GenBank/DDBJ whole genome shotgun (WGS) entry which is preliminary data.</text>
</comment>
<name>A0A9N7YKS4_PLEPL</name>
<reference evidence="2" key="1">
    <citation type="submission" date="2020-03" db="EMBL/GenBank/DDBJ databases">
        <authorList>
            <person name="Weist P."/>
        </authorList>
    </citation>
    <scope>NUCLEOTIDE SEQUENCE</scope>
</reference>
<protein>
    <submittedName>
        <fullName evidence="2">Uncharacterized protein</fullName>
    </submittedName>
</protein>
<proteinExistence type="predicted"/>
<dbReference type="Proteomes" id="UP001153269">
    <property type="component" value="Unassembled WGS sequence"/>
</dbReference>
<evidence type="ECO:0000256" key="1">
    <source>
        <dbReference type="SAM" id="MobiDB-lite"/>
    </source>
</evidence>